<organism evidence="1 2">
    <name type="scientific">Methanimicrococcus hongohii</name>
    <dbReference type="NCBI Taxonomy" id="3028295"/>
    <lineage>
        <taxon>Archaea</taxon>
        <taxon>Methanobacteriati</taxon>
        <taxon>Methanobacteriota</taxon>
        <taxon>Stenosarchaea group</taxon>
        <taxon>Methanomicrobia</taxon>
        <taxon>Methanosarcinales</taxon>
        <taxon>Methanosarcinaceae</taxon>
        <taxon>Methanimicrococcus</taxon>
    </lineage>
</organism>
<accession>A0AA97A227</accession>
<sequence>MSTELSVWEELAAIQDKLRDFDKAVLSLDELIMLVLYAQPDKPIKGKTVFVEEIFIIYDVFFKKNADFYVQNGEYYASESGPYSDKVVELASILRYSGLLVIENDRKDQDALYSLTKFGRIHAEELFLSLPEKMQTEIIEYRKNLDELGHKGILAYVQEKYENYIVKSVVKSKRLKIEWGFDFE</sequence>
<dbReference type="GeneID" id="85195605"/>
<evidence type="ECO:0000313" key="1">
    <source>
        <dbReference type="EMBL" id="WNY23738.1"/>
    </source>
</evidence>
<gene>
    <name evidence="1" type="ORF">MmiHf6_10530</name>
</gene>
<keyword evidence="2" id="KW-1185">Reference proteome</keyword>
<dbReference type="EMBL" id="CP131059">
    <property type="protein sequence ID" value="WNY23738.1"/>
    <property type="molecule type" value="Genomic_DNA"/>
</dbReference>
<dbReference type="KEGG" id="mehf:MmiHf6_10530"/>
<dbReference type="AlphaFoldDB" id="A0AA97A227"/>
<protein>
    <submittedName>
        <fullName evidence="1">Uncharacterized protein</fullName>
    </submittedName>
</protein>
<dbReference type="Proteomes" id="UP001302978">
    <property type="component" value="Chromosome"/>
</dbReference>
<name>A0AA97A227_9EURY</name>
<reference evidence="1 2" key="1">
    <citation type="submission" date="2023-07" db="EMBL/GenBank/DDBJ databases">
        <title>Closed genoem sequence of Methanomicrococcus sp. Hf6.</title>
        <authorList>
            <person name="Poehlein A."/>
            <person name="Protasov E."/>
            <person name="Platt K."/>
            <person name="Reeh H."/>
            <person name="Daniel R."/>
            <person name="Brune A."/>
        </authorList>
    </citation>
    <scope>NUCLEOTIDE SEQUENCE [LARGE SCALE GENOMIC DNA]</scope>
    <source>
        <strain evidence="1 2">Hf6</strain>
    </source>
</reference>
<dbReference type="RefSeq" id="WP_316556885.1">
    <property type="nucleotide sequence ID" value="NZ_CP131059.1"/>
</dbReference>
<evidence type="ECO:0000313" key="2">
    <source>
        <dbReference type="Proteomes" id="UP001302978"/>
    </source>
</evidence>
<proteinExistence type="predicted"/>